<dbReference type="EMBL" id="JASNQZ010000015">
    <property type="protein sequence ID" value="KAL0947533.1"/>
    <property type="molecule type" value="Genomic_DNA"/>
</dbReference>
<gene>
    <name evidence="2" type="ORF">HGRIS_013629</name>
</gene>
<feature type="compositionally biased region" description="Polar residues" evidence="1">
    <location>
        <begin position="222"/>
        <end position="232"/>
    </location>
</feature>
<accession>A0ABR3IWB4</accession>
<organism evidence="2 3">
    <name type="scientific">Hohenbuehelia grisea</name>
    <dbReference type="NCBI Taxonomy" id="104357"/>
    <lineage>
        <taxon>Eukaryota</taxon>
        <taxon>Fungi</taxon>
        <taxon>Dikarya</taxon>
        <taxon>Basidiomycota</taxon>
        <taxon>Agaricomycotina</taxon>
        <taxon>Agaricomycetes</taxon>
        <taxon>Agaricomycetidae</taxon>
        <taxon>Agaricales</taxon>
        <taxon>Pleurotineae</taxon>
        <taxon>Pleurotaceae</taxon>
        <taxon>Hohenbuehelia</taxon>
    </lineage>
</organism>
<feature type="compositionally biased region" description="Polar residues" evidence="1">
    <location>
        <begin position="188"/>
        <end position="199"/>
    </location>
</feature>
<keyword evidence="3" id="KW-1185">Reference proteome</keyword>
<comment type="caution">
    <text evidence="2">The sequence shown here is derived from an EMBL/GenBank/DDBJ whole genome shotgun (WGS) entry which is preliminary data.</text>
</comment>
<protein>
    <submittedName>
        <fullName evidence="2">Uncharacterized protein</fullName>
    </submittedName>
</protein>
<evidence type="ECO:0000313" key="3">
    <source>
        <dbReference type="Proteomes" id="UP001556367"/>
    </source>
</evidence>
<name>A0ABR3IWB4_9AGAR</name>
<feature type="region of interest" description="Disordered" evidence="1">
    <location>
        <begin position="168"/>
        <end position="232"/>
    </location>
</feature>
<evidence type="ECO:0000313" key="2">
    <source>
        <dbReference type="EMBL" id="KAL0947533.1"/>
    </source>
</evidence>
<evidence type="ECO:0000256" key="1">
    <source>
        <dbReference type="SAM" id="MobiDB-lite"/>
    </source>
</evidence>
<dbReference type="Proteomes" id="UP001556367">
    <property type="component" value="Unassembled WGS sequence"/>
</dbReference>
<sequence length="323" mass="34853">MSTSKRDIAVAEVLDKLSQVYMPKVIARIHDLVLHRFWQGDSVIVDLPHGSFGGHVVVVDVNSTSARVRHDDDLRPLFIPARRPHSLGLSTSISLEESIAKDNPQNYFYAVEISDSSSVLPYIVRVKSCRLSRHPDSLKEIIIKTFIELSIAAPSSALLDTAHSAAHSRVHPSPVGCPDLSADPSLASLPTSPNAQQLITPDDPARNYNNGNFPSDMVHRPSQGSSGSKVHQPQQVLMAPNGLYRAFPCGPDVESSVPRSTSTQPLGVSTQVQVTYDLSSHNAVHGSAMFNHSSDQGNIHANSGQGDYYALAQSTASTVKGPR</sequence>
<proteinExistence type="predicted"/>
<reference evidence="3" key="1">
    <citation type="submission" date="2024-06" db="EMBL/GenBank/DDBJ databases">
        <title>Multi-omics analyses provide insights into the biosynthesis of the anticancer antibiotic pleurotin in Hohenbuehelia grisea.</title>
        <authorList>
            <person name="Weaver J.A."/>
            <person name="Alberti F."/>
        </authorList>
    </citation>
    <scope>NUCLEOTIDE SEQUENCE [LARGE SCALE GENOMIC DNA]</scope>
    <source>
        <strain evidence="3">T-177</strain>
    </source>
</reference>